<evidence type="ECO:0000313" key="1">
    <source>
        <dbReference type="EMBL" id="USH03262.1"/>
    </source>
</evidence>
<dbReference type="RefSeq" id="WP_251878098.1">
    <property type="nucleotide sequence ID" value="NZ_CP082275.1"/>
</dbReference>
<dbReference type="Proteomes" id="UP001056255">
    <property type="component" value="Chromosome I"/>
</dbReference>
<dbReference type="EMBL" id="CP082275">
    <property type="protein sequence ID" value="USH03262.1"/>
    <property type="molecule type" value="Genomic_DNA"/>
</dbReference>
<name>A0ABY4WX14_9GAMM</name>
<reference evidence="1" key="1">
    <citation type="submission" date="2021-08" db="EMBL/GenBank/DDBJ databases">
        <authorList>
            <person name="Sakaguchi M."/>
            <person name="Kikuchi T."/>
            <person name="Urbanczyk H."/>
        </authorList>
    </citation>
    <scope>NUCLEOTIDE SEQUENCE</scope>
    <source>
        <strain evidence="1">020920N</strain>
    </source>
</reference>
<accession>A0ABY4WX14</accession>
<organism evidence="1 2">
    <name type="scientific">Grimontia kaedaensis</name>
    <dbReference type="NCBI Taxonomy" id="2872157"/>
    <lineage>
        <taxon>Bacteria</taxon>
        <taxon>Pseudomonadati</taxon>
        <taxon>Pseudomonadota</taxon>
        <taxon>Gammaproteobacteria</taxon>
        <taxon>Vibrionales</taxon>
        <taxon>Vibrionaceae</taxon>
        <taxon>Grimontia</taxon>
    </lineage>
</organism>
<protein>
    <submittedName>
        <fullName evidence="1">Uncharacterized protein</fullName>
    </submittedName>
</protein>
<gene>
    <name evidence="1" type="ORF">K6Q96_04390</name>
</gene>
<proteinExistence type="predicted"/>
<keyword evidence="2" id="KW-1185">Reference proteome</keyword>
<evidence type="ECO:0000313" key="2">
    <source>
        <dbReference type="Proteomes" id="UP001056255"/>
    </source>
</evidence>
<sequence length="407" mass="46999">MDSTKSKDEAFYYIQQYVNRDNRVAWIGSKPVLSSEAMPLDSSTNYRVHSSLHKQFGTVLLVESELFSKYPHCWRLVLDEAIRLIPSEGILVFRTRDSENGTLFSLKSVLSRNPNTKTELVSQKNFANEIISTFKIQRLNLEHYNNSSWTVGILSNGTKNENVVNLVNKAKSLSSSVSLEFIIAGPKIDEIDDREDVRFVFTDTDELPRISEKKHLIMQKARNSNVLIIHDRYQLSDNFFKGFEDFGYDFDFITVRQKYPSGSEFPAYLYFPVNKKIWQSPVKVEKFNQVYDSSFINGGLIILKKHLADECNFNSLLLHNEAEDVEISMQMCSLGLYPRINTISLAHTLGIDESYTESFISSDSFKRVKVFSIRRLMLTVWLKIPEKVRKNIRGSGVYEKAKTYYRS</sequence>